<comment type="subcellular location">
    <subcellularLocation>
        <location evidence="5">Cytoplasm</location>
    </subcellularLocation>
</comment>
<reference evidence="7 8" key="1">
    <citation type="submission" date="2016-11" db="EMBL/GenBank/DDBJ databases">
        <title>Trade-off between light-utilization and light-protection in marine flavobacteria.</title>
        <authorList>
            <person name="Kumagai Y."/>
        </authorList>
    </citation>
    <scope>NUCLEOTIDE SEQUENCE [LARGE SCALE GENOMIC DNA]</scope>
    <source>
        <strain evidence="7 8">ATCC 700397</strain>
    </source>
</reference>
<dbReference type="NCBIfam" id="TIGR00152">
    <property type="entry name" value="dephospho-CoA kinase"/>
    <property type="match status" value="1"/>
</dbReference>
<dbReference type="GO" id="GO:0005737">
    <property type="term" value="C:cytoplasm"/>
    <property type="evidence" value="ECO:0007669"/>
    <property type="project" value="UniProtKB-SubCell"/>
</dbReference>
<dbReference type="InterPro" id="IPR001977">
    <property type="entry name" value="Depp_CoAkinase"/>
</dbReference>
<comment type="similarity">
    <text evidence="1 5">Belongs to the CoaE family.</text>
</comment>
<keyword evidence="5" id="KW-0808">Transferase</keyword>
<evidence type="ECO:0000256" key="2">
    <source>
        <dbReference type="ARBA" id="ARBA00022741"/>
    </source>
</evidence>
<protein>
    <recommendedName>
        <fullName evidence="5 6">Dephospho-CoA kinase</fullName>
        <ecNumber evidence="5 6">2.7.1.24</ecNumber>
    </recommendedName>
    <alternativeName>
        <fullName evidence="5">Dephosphocoenzyme A kinase</fullName>
    </alternativeName>
</protein>
<evidence type="ECO:0000313" key="7">
    <source>
        <dbReference type="EMBL" id="PQB07181.1"/>
    </source>
</evidence>
<dbReference type="EMBL" id="MQUA01000013">
    <property type="protein sequence ID" value="PQB07181.1"/>
    <property type="molecule type" value="Genomic_DNA"/>
</dbReference>
<proteinExistence type="inferred from homology"/>
<evidence type="ECO:0000256" key="4">
    <source>
        <dbReference type="ARBA" id="ARBA00022993"/>
    </source>
</evidence>
<keyword evidence="8" id="KW-1185">Reference proteome</keyword>
<evidence type="ECO:0000256" key="3">
    <source>
        <dbReference type="ARBA" id="ARBA00022840"/>
    </source>
</evidence>
<comment type="pathway">
    <text evidence="5">Cofactor biosynthesis; coenzyme A biosynthesis; CoA from (R)-pantothenate: step 5/5.</text>
</comment>
<name>A0A2S7KX21_9FLAO</name>
<dbReference type="GO" id="GO:0004140">
    <property type="term" value="F:dephospho-CoA kinase activity"/>
    <property type="evidence" value="ECO:0007669"/>
    <property type="project" value="UniProtKB-UniRule"/>
</dbReference>
<accession>A0A2S7KX21</accession>
<dbReference type="UniPathway" id="UPA00241">
    <property type="reaction ID" value="UER00356"/>
</dbReference>
<evidence type="ECO:0000256" key="5">
    <source>
        <dbReference type="HAMAP-Rule" id="MF_00376"/>
    </source>
</evidence>
<sequence>MIIGLTGGIGSGKTTVTKFFSEFEGVAFYIADAEAKNLMNSSETIKEKLIIEFGESVFIDQKLNKKYISEIVFKDAEKLASLNAIVHPEVKNHFKIFVENNLDKAYIVYENAILFESKSNLVCDFIISVYADINTRIKRVTARDTSTKEDVFNRIQNQWNDDKKLLQSNYIISNEDLDETKKQVHTIHNILTEKFKYV</sequence>
<dbReference type="EC" id="2.7.1.24" evidence="5 6"/>
<dbReference type="CDD" id="cd02022">
    <property type="entry name" value="DPCK"/>
    <property type="match status" value="1"/>
</dbReference>
<comment type="function">
    <text evidence="5">Catalyzes the phosphorylation of the 3'-hydroxyl group of dephosphocoenzyme A to form coenzyme A.</text>
</comment>
<dbReference type="GO" id="GO:0005524">
    <property type="term" value="F:ATP binding"/>
    <property type="evidence" value="ECO:0007669"/>
    <property type="project" value="UniProtKB-UniRule"/>
</dbReference>
<organism evidence="7 8">
    <name type="scientific">Polaribacter filamentus</name>
    <dbReference type="NCBI Taxonomy" id="53483"/>
    <lineage>
        <taxon>Bacteria</taxon>
        <taxon>Pseudomonadati</taxon>
        <taxon>Bacteroidota</taxon>
        <taxon>Flavobacteriia</taxon>
        <taxon>Flavobacteriales</taxon>
        <taxon>Flavobacteriaceae</taxon>
    </lineage>
</organism>
<keyword evidence="5" id="KW-0963">Cytoplasm</keyword>
<keyword evidence="5 7" id="KW-0418">Kinase</keyword>
<evidence type="ECO:0000313" key="8">
    <source>
        <dbReference type="Proteomes" id="UP000239522"/>
    </source>
</evidence>
<keyword evidence="3 5" id="KW-0067">ATP-binding</keyword>
<dbReference type="Pfam" id="PF01121">
    <property type="entry name" value="CoaE"/>
    <property type="match status" value="1"/>
</dbReference>
<comment type="caution">
    <text evidence="7">The sequence shown here is derived from an EMBL/GenBank/DDBJ whole genome shotgun (WGS) entry which is preliminary data.</text>
</comment>
<dbReference type="PROSITE" id="PS51219">
    <property type="entry name" value="DPCK"/>
    <property type="match status" value="1"/>
</dbReference>
<dbReference type="RefSeq" id="WP_104809416.1">
    <property type="nucleotide sequence ID" value="NZ_MQUA01000013.1"/>
</dbReference>
<keyword evidence="2 5" id="KW-0547">Nucleotide-binding</keyword>
<dbReference type="PANTHER" id="PTHR10695">
    <property type="entry name" value="DEPHOSPHO-COA KINASE-RELATED"/>
    <property type="match status" value="1"/>
</dbReference>
<dbReference type="Gene3D" id="3.40.50.300">
    <property type="entry name" value="P-loop containing nucleotide triphosphate hydrolases"/>
    <property type="match status" value="1"/>
</dbReference>
<dbReference type="OrthoDB" id="9812943at2"/>
<evidence type="ECO:0000256" key="6">
    <source>
        <dbReference type="NCBIfam" id="TIGR00152"/>
    </source>
</evidence>
<dbReference type="PANTHER" id="PTHR10695:SF46">
    <property type="entry name" value="BIFUNCTIONAL COENZYME A SYNTHASE-RELATED"/>
    <property type="match status" value="1"/>
</dbReference>
<dbReference type="SUPFAM" id="SSF52540">
    <property type="entry name" value="P-loop containing nucleoside triphosphate hydrolases"/>
    <property type="match status" value="1"/>
</dbReference>
<dbReference type="AlphaFoldDB" id="A0A2S7KX21"/>
<dbReference type="HAMAP" id="MF_00376">
    <property type="entry name" value="Dephospho_CoA_kinase"/>
    <property type="match status" value="1"/>
</dbReference>
<evidence type="ECO:0000256" key="1">
    <source>
        <dbReference type="ARBA" id="ARBA00009018"/>
    </source>
</evidence>
<keyword evidence="4 5" id="KW-0173">Coenzyme A biosynthesis</keyword>
<dbReference type="InterPro" id="IPR027417">
    <property type="entry name" value="P-loop_NTPase"/>
</dbReference>
<dbReference type="GO" id="GO:0015937">
    <property type="term" value="P:coenzyme A biosynthetic process"/>
    <property type="evidence" value="ECO:0007669"/>
    <property type="project" value="UniProtKB-UniRule"/>
</dbReference>
<gene>
    <name evidence="5" type="primary">coaE</name>
    <name evidence="7" type="ORF">BST83_08485</name>
</gene>
<comment type="catalytic activity">
    <reaction evidence="5">
        <text>3'-dephospho-CoA + ATP = ADP + CoA + H(+)</text>
        <dbReference type="Rhea" id="RHEA:18245"/>
        <dbReference type="ChEBI" id="CHEBI:15378"/>
        <dbReference type="ChEBI" id="CHEBI:30616"/>
        <dbReference type="ChEBI" id="CHEBI:57287"/>
        <dbReference type="ChEBI" id="CHEBI:57328"/>
        <dbReference type="ChEBI" id="CHEBI:456216"/>
        <dbReference type="EC" id="2.7.1.24"/>
    </reaction>
</comment>
<dbReference type="Proteomes" id="UP000239522">
    <property type="component" value="Unassembled WGS sequence"/>
</dbReference>
<feature type="binding site" evidence="5">
    <location>
        <begin position="10"/>
        <end position="15"/>
    </location>
    <ligand>
        <name>ATP</name>
        <dbReference type="ChEBI" id="CHEBI:30616"/>
    </ligand>
</feature>